<dbReference type="AlphaFoldDB" id="A0A4R8MGT3"/>
<feature type="chain" id="PRO_5020438108" evidence="1">
    <location>
        <begin position="24"/>
        <end position="222"/>
    </location>
</feature>
<gene>
    <name evidence="3" type="ORF">DFQ06_0616</name>
</gene>
<accession>A0A4R8MGT3</accession>
<evidence type="ECO:0000259" key="2">
    <source>
        <dbReference type="Pfam" id="PF07484"/>
    </source>
</evidence>
<feature type="domain" description="Phage tail collar" evidence="2">
    <location>
        <begin position="30"/>
        <end position="85"/>
    </location>
</feature>
<feature type="signal peptide" evidence="1">
    <location>
        <begin position="1"/>
        <end position="23"/>
    </location>
</feature>
<dbReference type="Gene3D" id="3.90.1340.10">
    <property type="entry name" value="Phage tail collar domain"/>
    <property type="match status" value="1"/>
</dbReference>
<dbReference type="Proteomes" id="UP000294824">
    <property type="component" value="Unassembled WGS sequence"/>
</dbReference>
<name>A0A4R8MGT3_9FLAO</name>
<organism evidence="3 4">
    <name type="scientific">Algibacter lectus</name>
    <dbReference type="NCBI Taxonomy" id="221126"/>
    <lineage>
        <taxon>Bacteria</taxon>
        <taxon>Pseudomonadati</taxon>
        <taxon>Bacteroidota</taxon>
        <taxon>Flavobacteriia</taxon>
        <taxon>Flavobacteriales</taxon>
        <taxon>Flavobacteriaceae</taxon>
        <taxon>Algibacter</taxon>
    </lineage>
</organism>
<dbReference type="SUPFAM" id="SSF88874">
    <property type="entry name" value="Receptor-binding domain of short tail fibre protein gp12"/>
    <property type="match status" value="1"/>
</dbReference>
<dbReference type="InterPro" id="IPR037053">
    <property type="entry name" value="Phage_tail_collar_dom_sf"/>
</dbReference>
<keyword evidence="1" id="KW-0732">Signal</keyword>
<sequence length="222" mass="23350">MKLKIKITGLFLICLLSTFNSLAQQETFLGEVKMFAGNFAPRGWALCQGQLLPISQNDALFSILGTTYGGDGRTTFGLPDLRGRVAMGPGNGPGLTSRKIGQEFGTENQYLSILNMPAHNHVAVVTGGNVAANVAFSANRAVRFTPQEGDVPAAANYPDGLTAKSVKSFGPASNIINGQIIPNTLPTVTTGMAGSGQGFSIVQPTQVINYIICTIGTFPIRS</sequence>
<reference evidence="3 4" key="1">
    <citation type="submission" date="2019-03" db="EMBL/GenBank/DDBJ databases">
        <title>Genomic Encyclopedia of Type Strains, Phase III (KMG-III): the genomes of soil and plant-associated and newly described type strains.</title>
        <authorList>
            <person name="Whitman W."/>
        </authorList>
    </citation>
    <scope>NUCLEOTIDE SEQUENCE [LARGE SCALE GENOMIC DNA]</scope>
    <source>
        <strain evidence="3 4">CECT 8301</strain>
    </source>
</reference>
<comment type="caution">
    <text evidence="3">The sequence shown here is derived from an EMBL/GenBank/DDBJ whole genome shotgun (WGS) entry which is preliminary data.</text>
</comment>
<dbReference type="EMBL" id="SORL01000007">
    <property type="protein sequence ID" value="TDY63727.1"/>
    <property type="molecule type" value="Genomic_DNA"/>
</dbReference>
<evidence type="ECO:0000313" key="4">
    <source>
        <dbReference type="Proteomes" id="UP000294824"/>
    </source>
</evidence>
<proteinExistence type="predicted"/>
<dbReference type="Pfam" id="PF07484">
    <property type="entry name" value="Collar"/>
    <property type="match status" value="1"/>
</dbReference>
<evidence type="ECO:0000313" key="3">
    <source>
        <dbReference type="EMBL" id="TDY63727.1"/>
    </source>
</evidence>
<protein>
    <submittedName>
        <fullName evidence="3">Microcystin-dependent protein</fullName>
    </submittedName>
</protein>
<evidence type="ECO:0000256" key="1">
    <source>
        <dbReference type="SAM" id="SignalP"/>
    </source>
</evidence>
<keyword evidence="4" id="KW-1185">Reference proteome</keyword>
<dbReference type="InterPro" id="IPR011083">
    <property type="entry name" value="Phage_tail_collar_dom"/>
</dbReference>